<comment type="caution">
    <text evidence="3">The sequence shown here is derived from an EMBL/GenBank/DDBJ whole genome shotgun (WGS) entry which is preliminary data.</text>
</comment>
<dbReference type="InterPro" id="IPR023393">
    <property type="entry name" value="START-like_dom_sf"/>
</dbReference>
<sequence length="261" mass="28127">MTAEPDETEIDDAGIPTSRPRGPAKHGNVGTLERIASTVVGSVLVVRGLRRRSLSGAATALFGGALAYRGLTGRSRLYRLLGVNATAEESLDEGPPDRLGLERTIIVGEPADELATYWRDPEHVDRIAGRFADVSGGHGTEDRHRWRVDAPLGRTLEWEATLVEDDPGERLRWRSLEGAPIDYECAISFRPAPGDRGTAVELELQYDPPGGPLGDAVLSRFGTPMDLIAGESLRRFKSLAETGEIPTVEGNPSGRGRGGLR</sequence>
<dbReference type="STRING" id="1227454.C446_15768"/>
<gene>
    <name evidence="3" type="ORF">C446_15768</name>
</gene>
<feature type="region of interest" description="Disordered" evidence="1">
    <location>
        <begin position="1"/>
        <end position="28"/>
    </location>
</feature>
<dbReference type="PANTHER" id="PTHR33824:SF7">
    <property type="entry name" value="POLYKETIDE CYCLASE_DEHYDRASE AND LIPID TRANSPORT SUPERFAMILY PROTEIN"/>
    <property type="match status" value="1"/>
</dbReference>
<proteinExistence type="predicted"/>
<dbReference type="AlphaFoldDB" id="M0LG69"/>
<dbReference type="PANTHER" id="PTHR33824">
    <property type="entry name" value="POLYKETIDE CYCLASE/DEHYDRASE AND LIPID TRANSPORT SUPERFAMILY PROTEIN"/>
    <property type="match status" value="1"/>
</dbReference>
<evidence type="ECO:0000256" key="1">
    <source>
        <dbReference type="SAM" id="MobiDB-lite"/>
    </source>
</evidence>
<dbReference type="SUPFAM" id="SSF55961">
    <property type="entry name" value="Bet v1-like"/>
    <property type="match status" value="1"/>
</dbReference>
<evidence type="ECO:0000313" key="4">
    <source>
        <dbReference type="Proteomes" id="UP000011607"/>
    </source>
</evidence>
<dbReference type="Pfam" id="PF10604">
    <property type="entry name" value="Polyketide_cyc2"/>
    <property type="match status" value="1"/>
</dbReference>
<dbReference type="eggNOG" id="arCOG04604">
    <property type="taxonomic scope" value="Archaea"/>
</dbReference>
<keyword evidence="4" id="KW-1185">Reference proteome</keyword>
<dbReference type="Gene3D" id="3.30.530.20">
    <property type="match status" value="1"/>
</dbReference>
<dbReference type="RefSeq" id="WP_006674040.1">
    <property type="nucleotide sequence ID" value="NZ_AOMA01000160.1"/>
</dbReference>
<organism evidence="3 4">
    <name type="scientific">Halobiforma nitratireducens JCM 10879</name>
    <dbReference type="NCBI Taxonomy" id="1227454"/>
    <lineage>
        <taxon>Archaea</taxon>
        <taxon>Methanobacteriati</taxon>
        <taxon>Methanobacteriota</taxon>
        <taxon>Stenosarchaea group</taxon>
        <taxon>Halobacteria</taxon>
        <taxon>Halobacteriales</taxon>
        <taxon>Natrialbaceae</taxon>
        <taxon>Halobiforma</taxon>
    </lineage>
</organism>
<dbReference type="Pfam" id="PF11127">
    <property type="entry name" value="YgaP-like_TM"/>
    <property type="match status" value="1"/>
</dbReference>
<feature type="compositionally biased region" description="Acidic residues" evidence="1">
    <location>
        <begin position="1"/>
        <end position="12"/>
    </location>
</feature>
<dbReference type="OrthoDB" id="167922at2157"/>
<protein>
    <submittedName>
        <fullName evidence="3">Cyclase</fullName>
    </submittedName>
</protein>
<dbReference type="InterPro" id="IPR019587">
    <property type="entry name" value="Polyketide_cyclase/dehydratase"/>
</dbReference>
<dbReference type="CDD" id="cd07817">
    <property type="entry name" value="SRPBCC_8"/>
    <property type="match status" value="1"/>
</dbReference>
<evidence type="ECO:0000313" key="3">
    <source>
        <dbReference type="EMBL" id="EMA31439.1"/>
    </source>
</evidence>
<reference evidence="3 4" key="1">
    <citation type="journal article" date="2014" name="PLoS Genet.">
        <title>Phylogenetically driven sequencing of extremely halophilic archaea reveals strategies for static and dynamic osmo-response.</title>
        <authorList>
            <person name="Becker E.A."/>
            <person name="Seitzer P.M."/>
            <person name="Tritt A."/>
            <person name="Larsen D."/>
            <person name="Krusor M."/>
            <person name="Yao A.I."/>
            <person name="Wu D."/>
            <person name="Madern D."/>
            <person name="Eisen J.A."/>
            <person name="Darling A.E."/>
            <person name="Facciotti M.T."/>
        </authorList>
    </citation>
    <scope>NUCLEOTIDE SEQUENCE [LARGE SCALE GENOMIC DNA]</scope>
    <source>
        <strain evidence="3 4">JCM 10879</strain>
    </source>
</reference>
<feature type="domain" description="Inner membrane protein YgaP-like transmembrane" evidence="2">
    <location>
        <begin position="28"/>
        <end position="86"/>
    </location>
</feature>
<accession>M0LG69</accession>
<dbReference type="Proteomes" id="UP000011607">
    <property type="component" value="Unassembled WGS sequence"/>
</dbReference>
<dbReference type="EMBL" id="AOMA01000160">
    <property type="protein sequence ID" value="EMA31439.1"/>
    <property type="molecule type" value="Genomic_DNA"/>
</dbReference>
<dbReference type="InterPro" id="IPR021309">
    <property type="entry name" value="YgaP-like_TM"/>
</dbReference>
<dbReference type="InterPro" id="IPR047137">
    <property type="entry name" value="ORF3"/>
</dbReference>
<evidence type="ECO:0000259" key="2">
    <source>
        <dbReference type="Pfam" id="PF11127"/>
    </source>
</evidence>
<name>M0LG69_9EURY</name>